<evidence type="ECO:0000256" key="3">
    <source>
        <dbReference type="ARBA" id="ARBA00022490"/>
    </source>
</evidence>
<dbReference type="SFLD" id="SFLDG01061">
    <property type="entry name" value="methylthiotransferase"/>
    <property type="match status" value="1"/>
</dbReference>
<dbReference type="InterPro" id="IPR002792">
    <property type="entry name" value="TRAM_dom"/>
</dbReference>
<dbReference type="InterPro" id="IPR038135">
    <property type="entry name" value="Methylthiotransferase_N_sf"/>
</dbReference>
<keyword evidence="7 14" id="KW-0479">Metal-binding</keyword>
<dbReference type="InterPro" id="IPR007197">
    <property type="entry name" value="rSAM"/>
</dbReference>
<dbReference type="Gene3D" id="3.40.50.12160">
    <property type="entry name" value="Methylthiotransferase, N-terminal domain"/>
    <property type="match status" value="1"/>
</dbReference>
<comment type="function">
    <text evidence="1 14">Catalyzes the methylthiolation of N6-(dimethylallyl)adenosine (i(6)A), leading to the formation of 2-methylthio-N6-(dimethylallyl)adenosine (ms(2)i(6)A) at position 37 in tRNAs that read codons beginning with uridine.</text>
</comment>
<keyword evidence="6 14" id="KW-0819">tRNA processing</keyword>
<dbReference type="InterPro" id="IPR058240">
    <property type="entry name" value="rSAM_sf"/>
</dbReference>
<dbReference type="InterPro" id="IPR006463">
    <property type="entry name" value="MiaB_methiolase"/>
</dbReference>
<keyword evidence="3 14" id="KW-0963">Cytoplasm</keyword>
<dbReference type="InterPro" id="IPR005839">
    <property type="entry name" value="Methylthiotransferase"/>
</dbReference>
<comment type="subcellular location">
    <subcellularLocation>
        <location evidence="14">Cytoplasm</location>
    </subcellularLocation>
</comment>
<evidence type="ECO:0000256" key="1">
    <source>
        <dbReference type="ARBA" id="ARBA00003234"/>
    </source>
</evidence>
<dbReference type="HAMAP" id="MF_01864">
    <property type="entry name" value="tRNA_metthiotr_MiaB"/>
    <property type="match status" value="1"/>
</dbReference>
<keyword evidence="4 14" id="KW-0808">Transferase</keyword>
<dbReference type="FunFam" id="3.40.50.12160:FF:000001">
    <property type="entry name" value="tRNA-2-methylthio-N(6)-dimethylallyladenosine synthase"/>
    <property type="match status" value="1"/>
</dbReference>
<dbReference type="RefSeq" id="WP_254098209.1">
    <property type="nucleotide sequence ID" value="NZ_JANATA010000001.1"/>
</dbReference>
<dbReference type="PANTHER" id="PTHR43020:SF2">
    <property type="entry name" value="MITOCHONDRIAL TRNA METHYLTHIOTRANSFERASE CDK5RAP1"/>
    <property type="match status" value="1"/>
</dbReference>
<feature type="domain" description="MTTase N-terminal" evidence="16">
    <location>
        <begin position="3"/>
        <end position="120"/>
    </location>
</feature>
<dbReference type="Gene3D" id="3.80.30.20">
    <property type="entry name" value="tm_1862 like domain"/>
    <property type="match status" value="1"/>
</dbReference>
<feature type="binding site" evidence="14">
    <location>
        <position position="83"/>
    </location>
    <ligand>
        <name>[4Fe-4S] cluster</name>
        <dbReference type="ChEBI" id="CHEBI:49883"/>
        <label>1</label>
    </ligand>
</feature>
<feature type="binding site" evidence="14">
    <location>
        <position position="157"/>
    </location>
    <ligand>
        <name>[4Fe-4S] cluster</name>
        <dbReference type="ChEBI" id="CHEBI:49883"/>
        <label>2</label>
        <note>4Fe-4S-S-AdoMet</note>
    </ligand>
</feature>
<keyword evidence="19" id="KW-1185">Reference proteome</keyword>
<dbReference type="Proteomes" id="UP001165413">
    <property type="component" value="Unassembled WGS sequence"/>
</dbReference>
<evidence type="ECO:0000256" key="2">
    <source>
        <dbReference type="ARBA" id="ARBA00022485"/>
    </source>
</evidence>
<dbReference type="Pfam" id="PF01938">
    <property type="entry name" value="TRAM"/>
    <property type="match status" value="1"/>
</dbReference>
<dbReference type="InterPro" id="IPR006638">
    <property type="entry name" value="Elp3/MiaA/NifB-like_rSAM"/>
</dbReference>
<dbReference type="SFLD" id="SFLDG01082">
    <property type="entry name" value="B12-binding_domain_containing"/>
    <property type="match status" value="1"/>
</dbReference>
<dbReference type="NCBIfam" id="TIGR00089">
    <property type="entry name" value="MiaB/RimO family radical SAM methylthiotransferase"/>
    <property type="match status" value="1"/>
</dbReference>
<dbReference type="PROSITE" id="PS50926">
    <property type="entry name" value="TRAM"/>
    <property type="match status" value="1"/>
</dbReference>
<dbReference type="NCBIfam" id="TIGR01574">
    <property type="entry name" value="miaB-methiolase"/>
    <property type="match status" value="1"/>
</dbReference>
<dbReference type="GO" id="GO:0046872">
    <property type="term" value="F:metal ion binding"/>
    <property type="evidence" value="ECO:0007669"/>
    <property type="project" value="UniProtKB-KW"/>
</dbReference>
<evidence type="ECO:0000256" key="7">
    <source>
        <dbReference type="ARBA" id="ARBA00022723"/>
    </source>
</evidence>
<dbReference type="PROSITE" id="PS51918">
    <property type="entry name" value="RADICAL_SAM"/>
    <property type="match status" value="1"/>
</dbReference>
<dbReference type="GO" id="GO:0035597">
    <property type="term" value="F:tRNA-2-methylthio-N(6)-dimethylallyladenosine(37) synthase activity"/>
    <property type="evidence" value="ECO:0007669"/>
    <property type="project" value="UniProtKB-EC"/>
</dbReference>
<proteinExistence type="inferred from homology"/>
<comment type="similarity">
    <text evidence="14">Belongs to the methylthiotransferase family. MiaB subfamily.</text>
</comment>
<comment type="caution">
    <text evidence="18">The sequence shown here is derived from an EMBL/GenBank/DDBJ whole genome shotgun (WGS) entry which is preliminary data.</text>
</comment>
<feature type="binding site" evidence="14">
    <location>
        <position position="49"/>
    </location>
    <ligand>
        <name>[4Fe-4S] cluster</name>
        <dbReference type="ChEBI" id="CHEBI:49883"/>
        <label>1</label>
    </ligand>
</feature>
<feature type="binding site" evidence="14">
    <location>
        <position position="161"/>
    </location>
    <ligand>
        <name>[4Fe-4S] cluster</name>
        <dbReference type="ChEBI" id="CHEBI:49883"/>
        <label>2</label>
        <note>4Fe-4S-S-AdoMet</note>
    </ligand>
</feature>
<keyword evidence="2 14" id="KW-0004">4Fe-4S</keyword>
<dbReference type="InterPro" id="IPR013848">
    <property type="entry name" value="Methylthiotransferase_N"/>
</dbReference>
<accession>A0AA42BKF2</accession>
<dbReference type="EMBL" id="JANATA010000001">
    <property type="protein sequence ID" value="MCP3427660.1"/>
    <property type="molecule type" value="Genomic_DNA"/>
</dbReference>
<sequence>MSQKLYIKTWGCQMNEYDSEKMADLLDATHGYTLAEEAEDADVILLNTCSIREKAQEKVFHQLGRWKNLKKDKPELIIGVGGCVASQEGAHIRQRAPYVDIIFGPQTLHRLPEMIKDIKGGEKSVVDVSFPEIEKFDRLPEPRAEGPTAFVSIMEGCSKYCTFCVVPYTRGEEVSRPVDDVLLEVAQLAEQGVREVNLLGQNVNAFRGPHHDGSICRFAELLELIASIDGIDRIRYTTSHPVEFTDDIIDAYASIPELVDHLHLPVQSGSDRILNLMKRGHTALEYKSKIRRLRKVRPNLAMSSDFIIGFPGESKEDFADTMKLINDIEYDLSFSFIYSARPGTPASDLPDDVSEEEKKERLYILQDRINQSAQRIARNMLDTEQRVLVEGPSKKNPMELSGRTENNRVVNFEGTPDMIGEFVDIHISDVFSNSLRGNVVRREADMGLRIAVSPQSILAKKNDNLGVQIVTP</sequence>
<evidence type="ECO:0000256" key="13">
    <source>
        <dbReference type="ARBA" id="ARBA00052587"/>
    </source>
</evidence>
<dbReference type="Pfam" id="PF04055">
    <property type="entry name" value="Radical_SAM"/>
    <property type="match status" value="1"/>
</dbReference>
<organism evidence="18 19">
    <name type="scientific">Opacimonas viscosa</name>
    <dbReference type="NCBI Taxonomy" id="2961944"/>
    <lineage>
        <taxon>Bacteria</taxon>
        <taxon>Pseudomonadati</taxon>
        <taxon>Pseudomonadota</taxon>
        <taxon>Gammaproteobacteria</taxon>
        <taxon>Alteromonadales</taxon>
        <taxon>Alteromonadaceae</taxon>
        <taxon>Opacimonas</taxon>
    </lineage>
</organism>
<evidence type="ECO:0000256" key="4">
    <source>
        <dbReference type="ARBA" id="ARBA00022679"/>
    </source>
</evidence>
<evidence type="ECO:0000313" key="18">
    <source>
        <dbReference type="EMBL" id="MCP3427660.1"/>
    </source>
</evidence>
<feature type="domain" description="Radical SAM core" evidence="17">
    <location>
        <begin position="143"/>
        <end position="375"/>
    </location>
</feature>
<keyword evidence="8 14" id="KW-0408">Iron</keyword>
<dbReference type="FunFam" id="3.80.30.20:FF:000001">
    <property type="entry name" value="tRNA-2-methylthio-N(6)-dimethylallyladenosine synthase 2"/>
    <property type="match status" value="1"/>
</dbReference>
<evidence type="ECO:0000256" key="12">
    <source>
        <dbReference type="ARBA" id="ARBA00052380"/>
    </source>
</evidence>
<name>A0AA42BKF2_9ALTE</name>
<evidence type="ECO:0000256" key="9">
    <source>
        <dbReference type="ARBA" id="ARBA00023014"/>
    </source>
</evidence>
<comment type="catalytic activity">
    <reaction evidence="13">
        <text>N(6)-dimethylallyladenosine(37) in tRNA + (sulfur carrier)-SH + AH2 + 2 S-adenosyl-L-methionine = 2-methylsulfanyl-N(6)-dimethylallyladenosine(37) in tRNA + (sulfur carrier)-H + 5'-deoxyadenosine + L-methionine + A + S-adenosyl-L-homocysteine + 2 H(+)</text>
        <dbReference type="Rhea" id="RHEA:37067"/>
        <dbReference type="Rhea" id="RHEA-COMP:10375"/>
        <dbReference type="Rhea" id="RHEA-COMP:10376"/>
        <dbReference type="Rhea" id="RHEA-COMP:14737"/>
        <dbReference type="Rhea" id="RHEA-COMP:14739"/>
        <dbReference type="ChEBI" id="CHEBI:13193"/>
        <dbReference type="ChEBI" id="CHEBI:15378"/>
        <dbReference type="ChEBI" id="CHEBI:17319"/>
        <dbReference type="ChEBI" id="CHEBI:17499"/>
        <dbReference type="ChEBI" id="CHEBI:29917"/>
        <dbReference type="ChEBI" id="CHEBI:57844"/>
        <dbReference type="ChEBI" id="CHEBI:57856"/>
        <dbReference type="ChEBI" id="CHEBI:59789"/>
        <dbReference type="ChEBI" id="CHEBI:64428"/>
        <dbReference type="ChEBI" id="CHEBI:74415"/>
        <dbReference type="ChEBI" id="CHEBI:74417"/>
        <dbReference type="EC" id="2.8.4.3"/>
    </reaction>
    <physiologicalReaction direction="left-to-right" evidence="13">
        <dbReference type="Rhea" id="RHEA:37068"/>
    </physiologicalReaction>
</comment>
<evidence type="ECO:0000256" key="6">
    <source>
        <dbReference type="ARBA" id="ARBA00022694"/>
    </source>
</evidence>
<evidence type="ECO:0000256" key="14">
    <source>
        <dbReference type="HAMAP-Rule" id="MF_01864"/>
    </source>
</evidence>
<evidence type="ECO:0000256" key="5">
    <source>
        <dbReference type="ARBA" id="ARBA00022691"/>
    </source>
</evidence>
<dbReference type="GO" id="GO:0051539">
    <property type="term" value="F:4 iron, 4 sulfur cluster binding"/>
    <property type="evidence" value="ECO:0007669"/>
    <property type="project" value="UniProtKB-UniRule"/>
</dbReference>
<dbReference type="CDD" id="cd01335">
    <property type="entry name" value="Radical_SAM"/>
    <property type="match status" value="1"/>
</dbReference>
<feature type="binding site" evidence="14">
    <location>
        <position position="164"/>
    </location>
    <ligand>
        <name>[4Fe-4S] cluster</name>
        <dbReference type="ChEBI" id="CHEBI:49883"/>
        <label>2</label>
        <note>4Fe-4S-S-AdoMet</note>
    </ligand>
</feature>
<feature type="binding site" evidence="14">
    <location>
        <position position="12"/>
    </location>
    <ligand>
        <name>[4Fe-4S] cluster</name>
        <dbReference type="ChEBI" id="CHEBI:49883"/>
        <label>1</label>
    </ligand>
</feature>
<reference evidence="18" key="1">
    <citation type="submission" date="2022-07" db="EMBL/GenBank/DDBJ databases">
        <title>Characterization of the Novel Bacterium Alteromonas immobilis LMIT006 and Alteromonas gregis LMIT007.</title>
        <authorList>
            <person name="Lin X."/>
        </authorList>
    </citation>
    <scope>NUCLEOTIDE SEQUENCE</scope>
    <source>
        <strain evidence="18">LMIT007</strain>
    </source>
</reference>
<keyword evidence="5 14" id="KW-0949">S-adenosyl-L-methionine</keyword>
<dbReference type="AlphaFoldDB" id="A0AA42BKF2"/>
<dbReference type="PANTHER" id="PTHR43020">
    <property type="entry name" value="CDK5 REGULATORY SUBUNIT-ASSOCIATED PROTEIN 1"/>
    <property type="match status" value="1"/>
</dbReference>
<dbReference type="PROSITE" id="PS51449">
    <property type="entry name" value="MTTASE_N"/>
    <property type="match status" value="1"/>
</dbReference>
<dbReference type="EC" id="2.8.4.3" evidence="10 14"/>
<evidence type="ECO:0000259" key="17">
    <source>
        <dbReference type="PROSITE" id="PS51918"/>
    </source>
</evidence>
<comment type="subunit">
    <text evidence="14">Monomer.</text>
</comment>
<dbReference type="PROSITE" id="PS01278">
    <property type="entry name" value="MTTASE_RADICAL"/>
    <property type="match status" value="1"/>
</dbReference>
<dbReference type="SFLD" id="SFLDF00273">
    <property type="entry name" value="(dimethylallyl)adenosine_tRNA"/>
    <property type="match status" value="1"/>
</dbReference>
<comment type="catalytic activity">
    <reaction evidence="12">
        <text>2-thio-N(6)-dimethylallyladenosine(37) in tRNA + S-adenosyl-L-methionine = 2-methylsulfanyl-N(6)-dimethylallyladenosine(37) in tRNA + S-adenosyl-L-homocysteine + H(+)</text>
        <dbReference type="Rhea" id="RHEA:37063"/>
        <dbReference type="Rhea" id="RHEA-COMP:10376"/>
        <dbReference type="Rhea" id="RHEA-COMP:10377"/>
        <dbReference type="ChEBI" id="CHEBI:15378"/>
        <dbReference type="ChEBI" id="CHEBI:57856"/>
        <dbReference type="ChEBI" id="CHEBI:59789"/>
        <dbReference type="ChEBI" id="CHEBI:74416"/>
        <dbReference type="ChEBI" id="CHEBI:74417"/>
    </reaction>
    <physiologicalReaction direction="left-to-right" evidence="12">
        <dbReference type="Rhea" id="RHEA:37064"/>
    </physiologicalReaction>
</comment>
<evidence type="ECO:0000256" key="8">
    <source>
        <dbReference type="ARBA" id="ARBA00023004"/>
    </source>
</evidence>
<evidence type="ECO:0000256" key="11">
    <source>
        <dbReference type="ARBA" id="ARBA00050926"/>
    </source>
</evidence>
<evidence type="ECO:0000259" key="16">
    <source>
        <dbReference type="PROSITE" id="PS51449"/>
    </source>
</evidence>
<dbReference type="InterPro" id="IPR023404">
    <property type="entry name" value="rSAM_horseshoe"/>
</dbReference>
<dbReference type="GO" id="GO:0005829">
    <property type="term" value="C:cytosol"/>
    <property type="evidence" value="ECO:0007669"/>
    <property type="project" value="TreeGrafter"/>
</dbReference>
<comment type="cofactor">
    <cofactor evidence="14">
        <name>[4Fe-4S] cluster</name>
        <dbReference type="ChEBI" id="CHEBI:49883"/>
    </cofactor>
    <text evidence="14">Binds 2 [4Fe-4S] clusters. One cluster is coordinated with 3 cysteines and an exchangeable S-adenosyl-L-methionine.</text>
</comment>
<evidence type="ECO:0000259" key="15">
    <source>
        <dbReference type="PROSITE" id="PS50926"/>
    </source>
</evidence>
<evidence type="ECO:0000256" key="10">
    <source>
        <dbReference type="ARBA" id="ARBA00033765"/>
    </source>
</evidence>
<dbReference type="SMART" id="SM00729">
    <property type="entry name" value="Elp3"/>
    <property type="match status" value="1"/>
</dbReference>
<comment type="catalytic activity">
    <reaction evidence="11">
        <text>N(6)-dimethylallyladenosine(37) in tRNA + (sulfur carrier)-SH + AH2 + S-adenosyl-L-methionine = 2-thio-N(6)-dimethylallyladenosine(37) in tRNA + (sulfur carrier)-H + 5'-deoxyadenosine + L-methionine + A + H(+)</text>
        <dbReference type="Rhea" id="RHEA:36339"/>
        <dbReference type="Rhea" id="RHEA-COMP:10375"/>
        <dbReference type="Rhea" id="RHEA-COMP:10377"/>
        <dbReference type="Rhea" id="RHEA-COMP:14737"/>
        <dbReference type="Rhea" id="RHEA-COMP:14739"/>
        <dbReference type="ChEBI" id="CHEBI:13193"/>
        <dbReference type="ChEBI" id="CHEBI:15378"/>
        <dbReference type="ChEBI" id="CHEBI:17319"/>
        <dbReference type="ChEBI" id="CHEBI:17499"/>
        <dbReference type="ChEBI" id="CHEBI:29917"/>
        <dbReference type="ChEBI" id="CHEBI:57844"/>
        <dbReference type="ChEBI" id="CHEBI:59789"/>
        <dbReference type="ChEBI" id="CHEBI:64428"/>
        <dbReference type="ChEBI" id="CHEBI:74415"/>
        <dbReference type="ChEBI" id="CHEBI:74416"/>
    </reaction>
    <physiologicalReaction direction="left-to-right" evidence="11">
        <dbReference type="Rhea" id="RHEA:36340"/>
    </physiologicalReaction>
</comment>
<feature type="domain" description="TRAM" evidence="15">
    <location>
        <begin position="378"/>
        <end position="441"/>
    </location>
</feature>
<dbReference type="SFLD" id="SFLDS00029">
    <property type="entry name" value="Radical_SAM"/>
    <property type="match status" value="1"/>
</dbReference>
<protein>
    <recommendedName>
        <fullName evidence="10 14">tRNA-2-methylthio-N(6)-dimethylallyladenosine synthase</fullName>
        <ecNumber evidence="10 14">2.8.4.3</ecNumber>
    </recommendedName>
    <alternativeName>
        <fullName evidence="14">(Dimethylallyl)adenosine tRNA methylthiotransferase MiaB</fullName>
    </alternativeName>
    <alternativeName>
        <fullName evidence="14">tRNA-i(6)A37 methylthiotransferase</fullName>
    </alternativeName>
</protein>
<dbReference type="Pfam" id="PF00919">
    <property type="entry name" value="UPF0004"/>
    <property type="match status" value="1"/>
</dbReference>
<evidence type="ECO:0000313" key="19">
    <source>
        <dbReference type="Proteomes" id="UP001165413"/>
    </source>
</evidence>
<dbReference type="SUPFAM" id="SSF102114">
    <property type="entry name" value="Radical SAM enzymes"/>
    <property type="match status" value="1"/>
</dbReference>
<dbReference type="InterPro" id="IPR020612">
    <property type="entry name" value="Methylthiotransferase_CS"/>
</dbReference>
<gene>
    <name evidence="14 18" type="primary">miaB</name>
    <name evidence="18" type="ORF">NLF92_01730</name>
</gene>
<keyword evidence="9 14" id="KW-0411">Iron-sulfur</keyword>